<evidence type="ECO:0000313" key="1">
    <source>
        <dbReference type="EMBL" id="ONH96205.1"/>
    </source>
</evidence>
<dbReference type="Proteomes" id="UP000006882">
    <property type="component" value="Chromosome G7"/>
</dbReference>
<accession>M5W439</accession>
<dbReference type="Gramene" id="ONH96205">
    <property type="protein sequence ID" value="ONH96205"/>
    <property type="gene ID" value="PRUPE_7G113200"/>
</dbReference>
<gene>
    <name evidence="1" type="ORF">PRUPE_7G113200</name>
</gene>
<proteinExistence type="predicted"/>
<dbReference type="AlphaFoldDB" id="M5W439"/>
<reference evidence="1 2" key="1">
    <citation type="journal article" date="2013" name="Nat. Genet.">
        <title>The high-quality draft genome of peach (Prunus persica) identifies unique patterns of genetic diversity, domestication and genome evolution.</title>
        <authorList>
            <consortium name="International Peach Genome Initiative"/>
            <person name="Verde I."/>
            <person name="Abbott A.G."/>
            <person name="Scalabrin S."/>
            <person name="Jung S."/>
            <person name="Shu S."/>
            <person name="Marroni F."/>
            <person name="Zhebentyayeva T."/>
            <person name="Dettori M.T."/>
            <person name="Grimwood J."/>
            <person name="Cattonaro F."/>
            <person name="Zuccolo A."/>
            <person name="Rossini L."/>
            <person name="Jenkins J."/>
            <person name="Vendramin E."/>
            <person name="Meisel L.A."/>
            <person name="Decroocq V."/>
            <person name="Sosinski B."/>
            <person name="Prochnik S."/>
            <person name="Mitros T."/>
            <person name="Policriti A."/>
            <person name="Cipriani G."/>
            <person name="Dondini L."/>
            <person name="Ficklin S."/>
            <person name="Goodstein D.M."/>
            <person name="Xuan P."/>
            <person name="Del Fabbro C."/>
            <person name="Aramini V."/>
            <person name="Copetti D."/>
            <person name="Gonzalez S."/>
            <person name="Horner D.S."/>
            <person name="Falchi R."/>
            <person name="Lucas S."/>
            <person name="Mica E."/>
            <person name="Maldonado J."/>
            <person name="Lazzari B."/>
            <person name="Bielenberg D."/>
            <person name="Pirona R."/>
            <person name="Miculan M."/>
            <person name="Barakat A."/>
            <person name="Testolin R."/>
            <person name="Stella A."/>
            <person name="Tartarini S."/>
            <person name="Tonutti P."/>
            <person name="Arus P."/>
            <person name="Orellana A."/>
            <person name="Wells C."/>
            <person name="Main D."/>
            <person name="Vizzotto G."/>
            <person name="Silva H."/>
            <person name="Salamini F."/>
            <person name="Schmutz J."/>
            <person name="Morgante M."/>
            <person name="Rokhsar D.S."/>
        </authorList>
    </citation>
    <scope>NUCLEOTIDE SEQUENCE [LARGE SCALE GENOMIC DNA]</scope>
    <source>
        <strain evidence="2">cv. Nemared</strain>
    </source>
</reference>
<dbReference type="HOGENOM" id="CLU_2798750_0_0_1"/>
<keyword evidence="2" id="KW-1185">Reference proteome</keyword>
<evidence type="ECO:0000313" key="2">
    <source>
        <dbReference type="Proteomes" id="UP000006882"/>
    </source>
</evidence>
<sequence length="68" mass="7953">MDNNHSSSIKMSQLLIELYVTRQSLNSNVKNKSIIILLRNNPCNALLHHSLFHCEKSHLPHVQFRLIY</sequence>
<name>M5W439_PRUPE</name>
<organism evidence="1 2">
    <name type="scientific">Prunus persica</name>
    <name type="common">Peach</name>
    <name type="synonym">Amygdalus persica</name>
    <dbReference type="NCBI Taxonomy" id="3760"/>
    <lineage>
        <taxon>Eukaryota</taxon>
        <taxon>Viridiplantae</taxon>
        <taxon>Streptophyta</taxon>
        <taxon>Embryophyta</taxon>
        <taxon>Tracheophyta</taxon>
        <taxon>Spermatophyta</taxon>
        <taxon>Magnoliopsida</taxon>
        <taxon>eudicotyledons</taxon>
        <taxon>Gunneridae</taxon>
        <taxon>Pentapetalae</taxon>
        <taxon>rosids</taxon>
        <taxon>fabids</taxon>
        <taxon>Rosales</taxon>
        <taxon>Rosaceae</taxon>
        <taxon>Amygdaloideae</taxon>
        <taxon>Amygdaleae</taxon>
        <taxon>Prunus</taxon>
    </lineage>
</organism>
<dbReference type="EMBL" id="CM007657">
    <property type="protein sequence ID" value="ONH96205.1"/>
    <property type="molecule type" value="Genomic_DNA"/>
</dbReference>
<protein>
    <submittedName>
        <fullName evidence="1">Uncharacterized protein</fullName>
    </submittedName>
</protein>